<accession>A0A1I4FGJ4</accession>
<dbReference type="Gene3D" id="3.40.190.150">
    <property type="entry name" value="Bordetella uptake gene, domain 1"/>
    <property type="match status" value="1"/>
</dbReference>
<sequence length="325" mass="34823">MMKRRNLLAVASMGAGLAVPHVAGAQGAWPDRPIRIIIPFPPGGSNDTVARILQPKMQEILGRPIVVENRAGASGSVGNGEAARAAPDGYTWCLANDTLATNDTLMQLPYRAGESFTYCTVVGTCPYALVTHPQQPFQNFGQMVAAAKRAPKTLNYATTGVGSGAHIATVLLQQRGGFELEHVPYRGGGPALQDSLAGHVPLFMSNIVIILPHIRQGSLRPLGITQKTRSRFLPDVVPFADQGFPDFEALTYWVLVGPARIPAPITARMQQAVAQALQDTNVQARMADQGAEIVASSPQQTEAFVRAEIDKWGAVIRDNNIRADS</sequence>
<dbReference type="InterPro" id="IPR005064">
    <property type="entry name" value="BUG"/>
</dbReference>
<gene>
    <name evidence="3" type="ORF">SAMN02745775_1342</name>
</gene>
<organism evidence="3 4">
    <name type="scientific">Falsiroseomonas stagni DSM 19981</name>
    <dbReference type="NCBI Taxonomy" id="1123062"/>
    <lineage>
        <taxon>Bacteria</taxon>
        <taxon>Pseudomonadati</taxon>
        <taxon>Pseudomonadota</taxon>
        <taxon>Alphaproteobacteria</taxon>
        <taxon>Acetobacterales</taxon>
        <taxon>Roseomonadaceae</taxon>
        <taxon>Falsiroseomonas</taxon>
    </lineage>
</organism>
<evidence type="ECO:0000256" key="2">
    <source>
        <dbReference type="SAM" id="SignalP"/>
    </source>
</evidence>
<feature type="signal peptide" evidence="2">
    <location>
        <begin position="1"/>
        <end position="25"/>
    </location>
</feature>
<dbReference type="Proteomes" id="UP000199473">
    <property type="component" value="Unassembled WGS sequence"/>
</dbReference>
<comment type="similarity">
    <text evidence="1">Belongs to the UPF0065 (bug) family.</text>
</comment>
<dbReference type="PANTHER" id="PTHR42928:SF5">
    <property type="entry name" value="BLR1237 PROTEIN"/>
    <property type="match status" value="1"/>
</dbReference>
<dbReference type="Pfam" id="PF03401">
    <property type="entry name" value="TctC"/>
    <property type="match status" value="1"/>
</dbReference>
<feature type="chain" id="PRO_5011704932" evidence="2">
    <location>
        <begin position="26"/>
        <end position="325"/>
    </location>
</feature>
<protein>
    <submittedName>
        <fullName evidence="3">Tripartite-type tricarboxylate transporter, receptor component TctC</fullName>
    </submittedName>
</protein>
<dbReference type="STRING" id="1123062.SAMN02745775_1342"/>
<reference evidence="3 4" key="1">
    <citation type="submission" date="2016-10" db="EMBL/GenBank/DDBJ databases">
        <authorList>
            <person name="de Groot N.N."/>
        </authorList>
    </citation>
    <scope>NUCLEOTIDE SEQUENCE [LARGE SCALE GENOMIC DNA]</scope>
    <source>
        <strain evidence="3 4">DSM 19981</strain>
    </source>
</reference>
<dbReference type="InterPro" id="IPR042100">
    <property type="entry name" value="Bug_dom1"/>
</dbReference>
<dbReference type="AlphaFoldDB" id="A0A1I4FGJ4"/>
<dbReference type="Gene3D" id="3.40.190.10">
    <property type="entry name" value="Periplasmic binding protein-like II"/>
    <property type="match status" value="1"/>
</dbReference>
<dbReference type="EMBL" id="FOSQ01000034">
    <property type="protein sequence ID" value="SFL17085.1"/>
    <property type="molecule type" value="Genomic_DNA"/>
</dbReference>
<dbReference type="PANTHER" id="PTHR42928">
    <property type="entry name" value="TRICARBOXYLATE-BINDING PROTEIN"/>
    <property type="match status" value="1"/>
</dbReference>
<keyword evidence="4" id="KW-1185">Reference proteome</keyword>
<keyword evidence="2" id="KW-0732">Signal</keyword>
<name>A0A1I4FGJ4_9PROT</name>
<dbReference type="PIRSF" id="PIRSF017082">
    <property type="entry name" value="YflP"/>
    <property type="match status" value="1"/>
</dbReference>
<dbReference type="RefSeq" id="WP_245762315.1">
    <property type="nucleotide sequence ID" value="NZ_FOSQ01000034.1"/>
</dbReference>
<keyword evidence="3" id="KW-0675">Receptor</keyword>
<evidence type="ECO:0000313" key="4">
    <source>
        <dbReference type="Proteomes" id="UP000199473"/>
    </source>
</evidence>
<evidence type="ECO:0000256" key="1">
    <source>
        <dbReference type="ARBA" id="ARBA00006987"/>
    </source>
</evidence>
<proteinExistence type="inferred from homology"/>
<evidence type="ECO:0000313" key="3">
    <source>
        <dbReference type="EMBL" id="SFL17085.1"/>
    </source>
</evidence>